<dbReference type="Proteomes" id="UP000289738">
    <property type="component" value="Chromosome B05"/>
</dbReference>
<organism evidence="1 2">
    <name type="scientific">Arachis hypogaea</name>
    <name type="common">Peanut</name>
    <dbReference type="NCBI Taxonomy" id="3818"/>
    <lineage>
        <taxon>Eukaryota</taxon>
        <taxon>Viridiplantae</taxon>
        <taxon>Streptophyta</taxon>
        <taxon>Embryophyta</taxon>
        <taxon>Tracheophyta</taxon>
        <taxon>Spermatophyta</taxon>
        <taxon>Magnoliopsida</taxon>
        <taxon>eudicotyledons</taxon>
        <taxon>Gunneridae</taxon>
        <taxon>Pentapetalae</taxon>
        <taxon>rosids</taxon>
        <taxon>fabids</taxon>
        <taxon>Fabales</taxon>
        <taxon>Fabaceae</taxon>
        <taxon>Papilionoideae</taxon>
        <taxon>50 kb inversion clade</taxon>
        <taxon>dalbergioids sensu lato</taxon>
        <taxon>Dalbergieae</taxon>
        <taxon>Pterocarpus clade</taxon>
        <taxon>Arachis</taxon>
    </lineage>
</organism>
<reference evidence="1 2" key="1">
    <citation type="submission" date="2019-01" db="EMBL/GenBank/DDBJ databases">
        <title>Sequencing of cultivated peanut Arachis hypogaea provides insights into genome evolution and oil improvement.</title>
        <authorList>
            <person name="Chen X."/>
        </authorList>
    </citation>
    <scope>NUCLEOTIDE SEQUENCE [LARGE SCALE GENOMIC DNA]</scope>
    <source>
        <strain evidence="2">cv. Fuhuasheng</strain>
        <tissue evidence="1">Leaves</tissue>
    </source>
</reference>
<protein>
    <submittedName>
        <fullName evidence="1">Uncharacterized protein</fullName>
    </submittedName>
</protein>
<keyword evidence="2" id="KW-1185">Reference proteome</keyword>
<gene>
    <name evidence="1" type="ORF">Ahy_B05g075485</name>
</gene>
<comment type="caution">
    <text evidence="1">The sequence shown here is derived from an EMBL/GenBank/DDBJ whole genome shotgun (WGS) entry which is preliminary data.</text>
</comment>
<name>A0A444Z1B1_ARAHY</name>
<evidence type="ECO:0000313" key="2">
    <source>
        <dbReference type="Proteomes" id="UP000289738"/>
    </source>
</evidence>
<sequence>MCYLSLQDAMPPQPYFLMKLMQSLLISQRGEARSEHEASRRLRTELLIQLRLALCLLFLQWLQASGCTQLVSIFKLRPGLMQQQQLDCISYEERRIVESTLPFYPTLLHCKNVIIVLILTNNVKVNIRKPLIC</sequence>
<dbReference type="EMBL" id="SDMP01000015">
    <property type="protein sequence ID" value="RYR07979.1"/>
    <property type="molecule type" value="Genomic_DNA"/>
</dbReference>
<evidence type="ECO:0000313" key="1">
    <source>
        <dbReference type="EMBL" id="RYR07979.1"/>
    </source>
</evidence>
<proteinExistence type="predicted"/>
<accession>A0A444Z1B1</accession>
<dbReference type="AlphaFoldDB" id="A0A444Z1B1"/>